<dbReference type="Proteomes" id="UP000034883">
    <property type="component" value="Chromosome"/>
</dbReference>
<dbReference type="KEGG" id="samy:DB32_005372"/>
<sequence length="191" mass="19758">MSSASFLDGLALAATLTGDRGRAAEAGLAPELARALEARVQEIRGADTQGRQRALGAIAVGLRPGIDARATLPARGAAILASEVPRATGAAWMARAPLPRPGFRASAGLRATMRRLAGAPIDEAADRARGAVLAQEQDERSATFVRIARATGRDVEAALGAMERGAREGGEDRGARAGRELAALWERGCRG</sequence>
<protein>
    <submittedName>
        <fullName evidence="1">Uncharacterized protein</fullName>
    </submittedName>
</protein>
<dbReference type="AlphaFoldDB" id="A0A0F6W5W3"/>
<proteinExistence type="predicted"/>
<organism evidence="1 2">
    <name type="scientific">Sandaracinus amylolyticus</name>
    <dbReference type="NCBI Taxonomy" id="927083"/>
    <lineage>
        <taxon>Bacteria</taxon>
        <taxon>Pseudomonadati</taxon>
        <taxon>Myxococcota</taxon>
        <taxon>Polyangia</taxon>
        <taxon>Polyangiales</taxon>
        <taxon>Sandaracinaceae</taxon>
        <taxon>Sandaracinus</taxon>
    </lineage>
</organism>
<dbReference type="STRING" id="927083.DB32_005372"/>
<reference evidence="1 2" key="1">
    <citation type="submission" date="2015-03" db="EMBL/GenBank/DDBJ databases">
        <title>Genome assembly of Sandaracinus amylolyticus DSM 53668.</title>
        <authorList>
            <person name="Sharma G."/>
            <person name="Subramanian S."/>
        </authorList>
    </citation>
    <scope>NUCLEOTIDE SEQUENCE [LARGE SCALE GENOMIC DNA]</scope>
    <source>
        <strain evidence="1 2">DSM 53668</strain>
    </source>
</reference>
<gene>
    <name evidence="1" type="ORF">DB32_005372</name>
</gene>
<evidence type="ECO:0000313" key="2">
    <source>
        <dbReference type="Proteomes" id="UP000034883"/>
    </source>
</evidence>
<dbReference type="EMBL" id="CP011125">
    <property type="protein sequence ID" value="AKF08223.1"/>
    <property type="molecule type" value="Genomic_DNA"/>
</dbReference>
<dbReference type="RefSeq" id="WP_053235392.1">
    <property type="nucleotide sequence ID" value="NZ_CP011125.1"/>
</dbReference>
<evidence type="ECO:0000313" key="1">
    <source>
        <dbReference type="EMBL" id="AKF08223.1"/>
    </source>
</evidence>
<accession>A0A0F6W5W3</accession>
<keyword evidence="2" id="KW-1185">Reference proteome</keyword>
<name>A0A0F6W5W3_9BACT</name>